<dbReference type="EMBL" id="REGN01005402">
    <property type="protein sequence ID" value="RNA13476.1"/>
    <property type="molecule type" value="Genomic_DNA"/>
</dbReference>
<dbReference type="PANTHER" id="PTHR24202">
    <property type="entry name" value="E3 UBIQUITIN-PROTEIN LIGASE MIB2"/>
    <property type="match status" value="1"/>
</dbReference>
<evidence type="ECO:0000259" key="8">
    <source>
        <dbReference type="Pfam" id="PF18346"/>
    </source>
</evidence>
<sequence>MICSITNTIGTNSSFQTAPSYCSADTSPKKFPNVKVKNVKSSDLFLTNERVKLVVDLSLFEKIQEESHGGWNKKMTQIVGKALRVHRITEKGDVRVKFETEPNVRWTIYTFLLNRIECDFGIGDLVYVNKDERVAKHILDTNWNQNLSKFLGQIGQIVDIKSNGELLINSSDNSHFLICKELCYKISESKLSENYSGSNNLQDFTSQKFKE</sequence>
<dbReference type="GO" id="GO:0016874">
    <property type="term" value="F:ligase activity"/>
    <property type="evidence" value="ECO:0007669"/>
    <property type="project" value="UniProtKB-KW"/>
</dbReference>
<evidence type="ECO:0000313" key="9">
    <source>
        <dbReference type="EMBL" id="RNA13476.1"/>
    </source>
</evidence>
<feature type="domain" description="Mind bomb SH3 repeat" evidence="8">
    <location>
        <begin position="49"/>
        <end position="108"/>
    </location>
</feature>
<evidence type="ECO:0000313" key="10">
    <source>
        <dbReference type="Proteomes" id="UP000276133"/>
    </source>
</evidence>
<keyword evidence="2" id="KW-0808">Transferase</keyword>
<keyword evidence="5" id="KW-0863">Zinc-finger</keyword>
<dbReference type="GO" id="GO:0005737">
    <property type="term" value="C:cytoplasm"/>
    <property type="evidence" value="ECO:0007669"/>
    <property type="project" value="TreeGrafter"/>
</dbReference>
<evidence type="ECO:0000256" key="5">
    <source>
        <dbReference type="ARBA" id="ARBA00022771"/>
    </source>
</evidence>
<evidence type="ECO:0000256" key="6">
    <source>
        <dbReference type="ARBA" id="ARBA00022786"/>
    </source>
</evidence>
<keyword evidence="3" id="KW-0479">Metal-binding</keyword>
<keyword evidence="4" id="KW-0677">Repeat</keyword>
<dbReference type="PANTHER" id="PTHR24202:SF4">
    <property type="entry name" value="E3 UBIQUITIN-PROTEIN LIGASE MIB2-RELATED"/>
    <property type="match status" value="1"/>
</dbReference>
<evidence type="ECO:0000256" key="4">
    <source>
        <dbReference type="ARBA" id="ARBA00022737"/>
    </source>
</evidence>
<accession>A0A3M7QQ02</accession>
<keyword evidence="7" id="KW-0862">Zinc</keyword>
<comment type="caution">
    <text evidence="9">The sequence shown here is derived from an EMBL/GenBank/DDBJ whole genome shotgun (WGS) entry which is preliminary data.</text>
</comment>
<keyword evidence="6" id="KW-0833">Ubl conjugation pathway</keyword>
<keyword evidence="9" id="KW-0436">Ligase</keyword>
<dbReference type="STRING" id="10195.A0A3M7QQ02"/>
<name>A0A3M7QQ02_BRAPC</name>
<gene>
    <name evidence="9" type="ORF">BpHYR1_032347</name>
</gene>
<reference evidence="9 10" key="1">
    <citation type="journal article" date="2018" name="Sci. Rep.">
        <title>Genomic signatures of local adaptation to the degree of environmental predictability in rotifers.</title>
        <authorList>
            <person name="Franch-Gras L."/>
            <person name="Hahn C."/>
            <person name="Garcia-Roger E.M."/>
            <person name="Carmona M.J."/>
            <person name="Serra M."/>
            <person name="Gomez A."/>
        </authorList>
    </citation>
    <scope>NUCLEOTIDE SEQUENCE [LARGE SCALE GENOMIC DNA]</scope>
    <source>
        <strain evidence="9">HYR1</strain>
    </source>
</reference>
<dbReference type="Proteomes" id="UP000276133">
    <property type="component" value="Unassembled WGS sequence"/>
</dbReference>
<proteinExistence type="predicted"/>
<feature type="domain" description="Mind bomb SH3 repeat" evidence="8">
    <location>
        <begin position="120"/>
        <end position="172"/>
    </location>
</feature>
<evidence type="ECO:0000256" key="3">
    <source>
        <dbReference type="ARBA" id="ARBA00022723"/>
    </source>
</evidence>
<protein>
    <submittedName>
        <fullName evidence="9">E3 ubiquitin-ligase MIB2</fullName>
    </submittedName>
</protein>
<keyword evidence="10" id="KW-1185">Reference proteome</keyword>
<evidence type="ECO:0000256" key="7">
    <source>
        <dbReference type="ARBA" id="ARBA00022833"/>
    </source>
</evidence>
<comment type="pathway">
    <text evidence="1">Protein modification; protein ubiquitination.</text>
</comment>
<dbReference type="AlphaFoldDB" id="A0A3M7QQ02"/>
<evidence type="ECO:0000256" key="1">
    <source>
        <dbReference type="ARBA" id="ARBA00004906"/>
    </source>
</evidence>
<dbReference type="GO" id="GO:0016567">
    <property type="term" value="P:protein ubiquitination"/>
    <property type="evidence" value="ECO:0007669"/>
    <property type="project" value="UniProtKB-UniPathway"/>
</dbReference>
<dbReference type="UniPathway" id="UPA00143"/>
<dbReference type="GO" id="GO:0016740">
    <property type="term" value="F:transferase activity"/>
    <property type="evidence" value="ECO:0007669"/>
    <property type="project" value="UniProtKB-KW"/>
</dbReference>
<evidence type="ECO:0000256" key="2">
    <source>
        <dbReference type="ARBA" id="ARBA00022679"/>
    </source>
</evidence>
<organism evidence="9 10">
    <name type="scientific">Brachionus plicatilis</name>
    <name type="common">Marine rotifer</name>
    <name type="synonym">Brachionus muelleri</name>
    <dbReference type="NCBI Taxonomy" id="10195"/>
    <lineage>
        <taxon>Eukaryota</taxon>
        <taxon>Metazoa</taxon>
        <taxon>Spiralia</taxon>
        <taxon>Gnathifera</taxon>
        <taxon>Rotifera</taxon>
        <taxon>Eurotatoria</taxon>
        <taxon>Monogononta</taxon>
        <taxon>Pseudotrocha</taxon>
        <taxon>Ploima</taxon>
        <taxon>Brachionidae</taxon>
        <taxon>Brachionus</taxon>
    </lineage>
</organism>
<dbReference type="Pfam" id="PF18346">
    <property type="entry name" value="SH3_15"/>
    <property type="match status" value="2"/>
</dbReference>
<dbReference type="GO" id="GO:0008270">
    <property type="term" value="F:zinc ion binding"/>
    <property type="evidence" value="ECO:0007669"/>
    <property type="project" value="UniProtKB-KW"/>
</dbReference>
<dbReference type="OrthoDB" id="2122982at2759"/>
<dbReference type="InterPro" id="IPR040847">
    <property type="entry name" value="SH3_15"/>
</dbReference>